<name>A0ABS1E4E9_9GAMM</name>
<protein>
    <submittedName>
        <fullName evidence="1">Uncharacterized protein</fullName>
    </submittedName>
</protein>
<dbReference type="Proteomes" id="UP000738126">
    <property type="component" value="Unassembled WGS sequence"/>
</dbReference>
<accession>A0ABS1E4E9</accession>
<sequence length="72" mass="8655">MRIDHALSINKHRIATIKQWSEYRYSFFKVKKALPDLLNHVRYFGQRGDLIFKCKAVYLTQQFLDAFYEIIG</sequence>
<evidence type="ECO:0000313" key="1">
    <source>
        <dbReference type="EMBL" id="MBK1726092.1"/>
    </source>
</evidence>
<comment type="caution">
    <text evidence="1">The sequence shown here is derived from an EMBL/GenBank/DDBJ whole genome shotgun (WGS) entry which is preliminary data.</text>
</comment>
<organism evidence="1 2">
    <name type="scientific">Halorhodospira neutriphila</name>
    <dbReference type="NCBI Taxonomy" id="168379"/>
    <lineage>
        <taxon>Bacteria</taxon>
        <taxon>Pseudomonadati</taxon>
        <taxon>Pseudomonadota</taxon>
        <taxon>Gammaproteobacteria</taxon>
        <taxon>Chromatiales</taxon>
        <taxon>Ectothiorhodospiraceae</taxon>
        <taxon>Halorhodospira</taxon>
    </lineage>
</organism>
<dbReference type="EMBL" id="NRSH01000023">
    <property type="protein sequence ID" value="MBK1726092.1"/>
    <property type="molecule type" value="Genomic_DNA"/>
</dbReference>
<evidence type="ECO:0000313" key="2">
    <source>
        <dbReference type="Proteomes" id="UP000738126"/>
    </source>
</evidence>
<proteinExistence type="predicted"/>
<gene>
    <name evidence="1" type="ORF">CKO13_03455</name>
</gene>
<reference evidence="1 2" key="1">
    <citation type="journal article" date="2020" name="Microorganisms">
        <title>Osmotic Adaptation and Compatible Solute Biosynthesis of Phototrophic Bacteria as Revealed from Genome Analyses.</title>
        <authorList>
            <person name="Imhoff J.F."/>
            <person name="Rahn T."/>
            <person name="Kunzel S."/>
            <person name="Keller A."/>
            <person name="Neulinger S.C."/>
        </authorList>
    </citation>
    <scope>NUCLEOTIDE SEQUENCE [LARGE SCALE GENOMIC DNA]</scope>
    <source>
        <strain evidence="1 2">DSM 15116</strain>
    </source>
</reference>
<keyword evidence="2" id="KW-1185">Reference proteome</keyword>